<reference evidence="3" key="1">
    <citation type="journal article" date="2019" name="Int. J. Syst. Evol. Microbiol.">
        <title>The Global Catalogue of Microorganisms (GCM) 10K type strain sequencing project: providing services to taxonomists for standard genome sequencing and annotation.</title>
        <authorList>
            <consortium name="The Broad Institute Genomics Platform"/>
            <consortium name="The Broad Institute Genome Sequencing Center for Infectious Disease"/>
            <person name="Wu L."/>
            <person name="Ma J."/>
        </authorList>
    </citation>
    <scope>NUCLEOTIDE SEQUENCE [LARGE SCALE GENOMIC DNA]</scope>
    <source>
        <strain evidence="3">KCTC 42182</strain>
    </source>
</reference>
<sequence length="755" mass="79326">MHEFILPHAMGGCAKFRVKRSVLARAAGTTYAQKTFATAGNTRRWTVFMMLKRASLADGWIFTDGSASNTTGIGIVGDRLTAHLANAGGAYPIFTSRLFRDPTAWLPFTWRVDTDQAVAADRNRLYVGLDQITDFNSATYPAVNFDTRMNTAIAHQFGRNTSVSPQYFDGYIALFYHLDGVSLGPEAFLATDPRSGNLMPVIWTGDAGKNGHLLNFTGDAGDLPATVAEGFKDRALLAANHVAANDWTPANFIQSDFVKDTPTNYRSGTDFRGNCCIPNLASGALNGGVVSEGGLKFQTAVAGLRIDFNPSLFVSTGQFFHEGTAISNAGYGSTGLGIVELDATGATSYVAVKYAGNGADYATYGIYGVAADVTAGKIWLRSPAGAWIGGGDPVAGTLPTMTFSPVPGRRYGPITSVSRTTGINTAGIGQYNFGQRDFSIAAPAGFRPWCMAAVARPAVVKAAAAVARAAESGSTIEAALAAKRLGWPAYIEVFKRTDVAEGWRYRFSDDFANALDTSSTGIKVAFPALTAGGQYVGLTLRVDPAYGIATGEIDHVNGVATTVADGLGTSRKVVILKRVDGAGGRWPFFHPDLAAGKLFYMDGQDTSTADTSITSVTAAGFDIGAAAATGRYRYIVLADGPVVALRKFTGTATAWSPFINLPFLAGIGVCKVEAGGYNWIWNDAGLPAYNPAPHNLIPNLNSGDIASNRLAFFAAGAAPADNTSNTNASGAAIFAFFLADQIFATGDCAAQGTAR</sequence>
<keyword evidence="3" id="KW-1185">Reference proteome</keyword>
<evidence type="ECO:0000259" key="1">
    <source>
        <dbReference type="Pfam" id="PF24299"/>
    </source>
</evidence>
<dbReference type="Pfam" id="PF24299">
    <property type="entry name" value="DUF7483"/>
    <property type="match status" value="1"/>
</dbReference>
<organism evidence="2 3">
    <name type="scientific">Ferrovibrio xuzhouensis</name>
    <dbReference type="NCBI Taxonomy" id="1576914"/>
    <lineage>
        <taxon>Bacteria</taxon>
        <taxon>Pseudomonadati</taxon>
        <taxon>Pseudomonadota</taxon>
        <taxon>Alphaproteobacteria</taxon>
        <taxon>Rhodospirillales</taxon>
        <taxon>Rhodospirillaceae</taxon>
        <taxon>Ferrovibrio</taxon>
    </lineage>
</organism>
<proteinExistence type="predicted"/>
<accession>A0ABV7VB15</accession>
<feature type="domain" description="DUF7483" evidence="1">
    <location>
        <begin position="557"/>
        <end position="737"/>
    </location>
</feature>
<comment type="caution">
    <text evidence="2">The sequence shown here is derived from an EMBL/GenBank/DDBJ whole genome shotgun (WGS) entry which is preliminary data.</text>
</comment>
<name>A0ABV7VB15_9PROT</name>
<protein>
    <recommendedName>
        <fullName evidence="1">DUF7483 domain-containing protein</fullName>
    </recommendedName>
</protein>
<dbReference type="EMBL" id="JBHRYJ010000001">
    <property type="protein sequence ID" value="MFC3674649.1"/>
    <property type="molecule type" value="Genomic_DNA"/>
</dbReference>
<dbReference type="RefSeq" id="WP_379721971.1">
    <property type="nucleotide sequence ID" value="NZ_JBHRYJ010000001.1"/>
</dbReference>
<gene>
    <name evidence="2" type="ORF">ACFOOQ_03780</name>
</gene>
<evidence type="ECO:0000313" key="3">
    <source>
        <dbReference type="Proteomes" id="UP001595711"/>
    </source>
</evidence>
<dbReference type="InterPro" id="IPR055906">
    <property type="entry name" value="DUF7483"/>
</dbReference>
<evidence type="ECO:0000313" key="2">
    <source>
        <dbReference type="EMBL" id="MFC3674649.1"/>
    </source>
</evidence>
<dbReference type="Proteomes" id="UP001595711">
    <property type="component" value="Unassembled WGS sequence"/>
</dbReference>